<feature type="transmembrane region" description="Helical" evidence="7">
    <location>
        <begin position="606"/>
        <end position="624"/>
    </location>
</feature>
<feature type="transmembrane region" description="Helical" evidence="7">
    <location>
        <begin position="256"/>
        <end position="274"/>
    </location>
</feature>
<dbReference type="OrthoDB" id="7051771at2"/>
<comment type="subcellular location">
    <subcellularLocation>
        <location evidence="1">Cell membrane</location>
        <topology evidence="1">Multi-pass membrane protein</topology>
    </subcellularLocation>
</comment>
<dbReference type="PROSITE" id="PS50156">
    <property type="entry name" value="SSD"/>
    <property type="match status" value="2"/>
</dbReference>
<organism evidence="9 10">
    <name type="scientific">Nonomuraea aridisoli</name>
    <dbReference type="NCBI Taxonomy" id="2070368"/>
    <lineage>
        <taxon>Bacteria</taxon>
        <taxon>Bacillati</taxon>
        <taxon>Actinomycetota</taxon>
        <taxon>Actinomycetes</taxon>
        <taxon>Streptosporangiales</taxon>
        <taxon>Streptosporangiaceae</taxon>
        <taxon>Nonomuraea</taxon>
    </lineage>
</organism>
<feature type="transmembrane region" description="Helical" evidence="7">
    <location>
        <begin position="68"/>
        <end position="88"/>
    </location>
</feature>
<feature type="transmembrane region" description="Helical" evidence="7">
    <location>
        <begin position="231"/>
        <end position="249"/>
    </location>
</feature>
<evidence type="ECO:0000256" key="4">
    <source>
        <dbReference type="ARBA" id="ARBA00022692"/>
    </source>
</evidence>
<dbReference type="Gene3D" id="1.20.1640.10">
    <property type="entry name" value="Multidrug efflux transporter AcrB transmembrane domain"/>
    <property type="match status" value="2"/>
</dbReference>
<dbReference type="SUPFAM" id="SSF82866">
    <property type="entry name" value="Multidrug efflux transporter AcrB transmembrane domain"/>
    <property type="match status" value="2"/>
</dbReference>
<dbReference type="AlphaFoldDB" id="A0A2W2F6E1"/>
<comment type="caution">
    <text evidence="9">The sequence shown here is derived from an EMBL/GenBank/DDBJ whole genome shotgun (WGS) entry which is preliminary data.</text>
</comment>
<evidence type="ECO:0000256" key="7">
    <source>
        <dbReference type="SAM" id="Phobius"/>
    </source>
</evidence>
<keyword evidence="5 7" id="KW-1133">Transmembrane helix</keyword>
<name>A0A2W2F6E1_9ACTN</name>
<feature type="transmembrane region" description="Helical" evidence="7">
    <location>
        <begin position="688"/>
        <end position="707"/>
    </location>
</feature>
<evidence type="ECO:0000256" key="1">
    <source>
        <dbReference type="ARBA" id="ARBA00004651"/>
    </source>
</evidence>
<feature type="transmembrane region" description="Helical" evidence="7">
    <location>
        <begin position="416"/>
        <end position="436"/>
    </location>
</feature>
<dbReference type="Proteomes" id="UP000249304">
    <property type="component" value="Unassembled WGS sequence"/>
</dbReference>
<evidence type="ECO:0000313" key="10">
    <source>
        <dbReference type="Proteomes" id="UP000249304"/>
    </source>
</evidence>
<dbReference type="InterPro" id="IPR004869">
    <property type="entry name" value="MMPL_dom"/>
</dbReference>
<keyword evidence="3" id="KW-1003">Cell membrane</keyword>
<keyword evidence="4 7" id="KW-0812">Transmembrane</keyword>
<dbReference type="PANTHER" id="PTHR33406:SF11">
    <property type="entry name" value="MEMBRANE PROTEIN SCO6666-RELATED"/>
    <property type="match status" value="1"/>
</dbReference>
<accession>A0A2W2F6E1</accession>
<keyword evidence="10" id="KW-1185">Reference proteome</keyword>
<feature type="transmembrane region" description="Helical" evidence="7">
    <location>
        <begin position="644"/>
        <end position="667"/>
    </location>
</feature>
<feature type="transmembrane region" description="Helical" evidence="7">
    <location>
        <begin position="286"/>
        <end position="307"/>
    </location>
</feature>
<comment type="similarity">
    <text evidence="2">Belongs to the resistance-nodulation-cell division (RND) (TC 2.A.6) family. MmpL subfamily.</text>
</comment>
<evidence type="ECO:0000256" key="2">
    <source>
        <dbReference type="ARBA" id="ARBA00010157"/>
    </source>
</evidence>
<dbReference type="Pfam" id="PF03176">
    <property type="entry name" value="MMPL"/>
    <property type="match status" value="2"/>
</dbReference>
<feature type="transmembrane region" description="Helical" evidence="7">
    <location>
        <begin position="360"/>
        <end position="386"/>
    </location>
</feature>
<proteinExistence type="inferred from homology"/>
<reference evidence="9 10" key="1">
    <citation type="submission" date="2018-01" db="EMBL/GenBank/DDBJ databases">
        <title>Draft genome sequence of Nonomuraea sp. KC333.</title>
        <authorList>
            <person name="Sahin N."/>
            <person name="Saygin H."/>
            <person name="Ay H."/>
        </authorList>
    </citation>
    <scope>NUCLEOTIDE SEQUENCE [LARGE SCALE GENOMIC DNA]</scope>
    <source>
        <strain evidence="9 10">KC333</strain>
    </source>
</reference>
<evidence type="ECO:0000256" key="6">
    <source>
        <dbReference type="ARBA" id="ARBA00023136"/>
    </source>
</evidence>
<dbReference type="InterPro" id="IPR050545">
    <property type="entry name" value="Mycobact_MmpL"/>
</dbReference>
<keyword evidence="6 7" id="KW-0472">Membrane</keyword>
<evidence type="ECO:0000259" key="8">
    <source>
        <dbReference type="PROSITE" id="PS50156"/>
    </source>
</evidence>
<evidence type="ECO:0000313" key="9">
    <source>
        <dbReference type="EMBL" id="PZG11314.1"/>
    </source>
</evidence>
<feature type="domain" description="SSD" evidence="8">
    <location>
        <begin position="574"/>
        <end position="742"/>
    </location>
</feature>
<evidence type="ECO:0000256" key="5">
    <source>
        <dbReference type="ARBA" id="ARBA00022989"/>
    </source>
</evidence>
<dbReference type="EMBL" id="POUD01000212">
    <property type="protein sequence ID" value="PZG11314.1"/>
    <property type="molecule type" value="Genomic_DNA"/>
</dbReference>
<feature type="domain" description="SSD" evidence="8">
    <location>
        <begin position="277"/>
        <end position="385"/>
    </location>
</feature>
<feature type="transmembrane region" description="Helical" evidence="7">
    <location>
        <begin position="335"/>
        <end position="354"/>
    </location>
</feature>
<gene>
    <name evidence="9" type="ORF">C1J01_35050</name>
</gene>
<dbReference type="PANTHER" id="PTHR33406">
    <property type="entry name" value="MEMBRANE PROTEIN MJ1562-RELATED"/>
    <property type="match status" value="1"/>
</dbReference>
<dbReference type="GO" id="GO:0005886">
    <property type="term" value="C:plasma membrane"/>
    <property type="evidence" value="ECO:0007669"/>
    <property type="project" value="UniProtKB-SubCell"/>
</dbReference>
<protein>
    <submittedName>
        <fullName evidence="9">RND transporter</fullName>
    </submittedName>
</protein>
<dbReference type="InterPro" id="IPR000731">
    <property type="entry name" value="SSD"/>
</dbReference>
<evidence type="ECO:0000256" key="3">
    <source>
        <dbReference type="ARBA" id="ARBA00022475"/>
    </source>
</evidence>
<feature type="transmembrane region" description="Helical" evidence="7">
    <location>
        <begin position="713"/>
        <end position="736"/>
    </location>
</feature>
<sequence>MRAFTCISEKADKHEQFTDFSGVPHEERDDQDGGAAVAVNARTRPPGPATAGPPLRRLGFLLVRRRRLVLSLALALLVAAGVLAAGAVPRLSLARFEAPGSESDRAQAELRARFDAGSPDMIFLVTARTGTVDDPAIEAAGRELTARVARADGVAEAASYWTRGGSATLRSQDGRHALILVRIPGDADHVRAGVLPRLVPEITQGTPLLQVRAGGGEEVFRETVPLSRQDFVRAELVIFPLAFVLLWLYQRRVMAALVPILAGVYAMVTGLALLRGVLPFAEISTFALNLTLAMGLGLGIDYCLFVVQRFREEVRRGADRAAAVAGAVEHAGRTVLFSGLTVAASLAVLFALPFDFLRSFAYAGVAVVIGGLVAAVIVLPAVLASIGGTMLPRRERPERADGRWHALATRVMRRPLVFGGAATALLLVLASPFLGLRFGVADDRILPPEASSRQTQEVIRQTFPAEETDAIQLVSRDAVTAGVVPYATALSRLPGVAQVDTAAGSFAGGARVGDGDPARFRGEGTWLSVVPSAAALADDPVRLAEAVRAVEPPFPVLVGGYPAELADYRASVVDRLPLVIALMLVITFAVLFVMTRSVVIPLKATLLNVLSLAVMSGVLVWVFQDGNLSGLLGFTPTGTLDPSIPILMLCVAYGLSMDYEVFLLSRIKEEYDRTGDTERAVAAGLQRGAPLITAAGGILALTFAAYATAEVMFVQMLGVGMAVAVLVDATVIRAVLVPSLMRLAGPLNWWPRGRATTPGR</sequence>
<feature type="transmembrane region" description="Helical" evidence="7">
    <location>
        <begin position="576"/>
        <end position="594"/>
    </location>
</feature>